<dbReference type="GO" id="GO:0004856">
    <property type="term" value="F:D-xylulokinase activity"/>
    <property type="evidence" value="ECO:0007669"/>
    <property type="project" value="TreeGrafter"/>
</dbReference>
<evidence type="ECO:0000259" key="5">
    <source>
        <dbReference type="Pfam" id="PF02782"/>
    </source>
</evidence>
<dbReference type="Gene3D" id="3.30.420.40">
    <property type="match status" value="2"/>
</dbReference>
<dbReference type="GO" id="GO:0005997">
    <property type="term" value="P:xylulose metabolic process"/>
    <property type="evidence" value="ECO:0007669"/>
    <property type="project" value="TreeGrafter"/>
</dbReference>
<dbReference type="InterPro" id="IPR000577">
    <property type="entry name" value="Carb_kinase_FGGY"/>
</dbReference>
<dbReference type="AlphaFoldDB" id="A0A368NHR7"/>
<reference evidence="6 7" key="1">
    <citation type="submission" date="2018-07" db="EMBL/GenBank/DDBJ databases">
        <title>Corallincola holothuriorum sp. nov., a new facultative anaerobe isolated from sea cucumber Apostichopus japonicus.</title>
        <authorList>
            <person name="Xia H."/>
        </authorList>
    </citation>
    <scope>NUCLEOTIDE SEQUENCE [LARGE SCALE GENOMIC DNA]</scope>
    <source>
        <strain evidence="6 7">C4</strain>
    </source>
</reference>
<feature type="domain" description="Carbohydrate kinase FGGY N-terminal" evidence="4">
    <location>
        <begin position="4"/>
        <end position="225"/>
    </location>
</feature>
<dbReference type="InterPro" id="IPR043129">
    <property type="entry name" value="ATPase_NBD"/>
</dbReference>
<sequence>MPLFLILDQGGQSVRALVVDHQGNVVTRAQHAIATHYGSKGHIEQNADAIARDIKQCALRAVQKLSIIQRQQLRSAGLVTQRASLLAVNANSQQVLTPVMSWQDIRGGGNLRKVAMTPTELRSITGLRLSPHYGVAKMRWSLKHNRAVNKAAEADELMFTPIASFLTQQLTGGKQYQTDAVNASRTLLMDHINCQWSAELLEKFAIKQQWLPTICANDEYYGEIQLGNLSLPLHYVNGDQATVLFSRGKPSPTTLSINVGTGAFISRVTDGDDTALLRSLVHHGKEQFRVLEGTVNGAATAIQQVISEVTTKQGSQSDLLAQVNGQINNIPLFLNGIGGLGAPFWLPGFNSEFQHPESLDGVTPVAKLTAVIESVAFLLQIIIQRLSAHPPTPTKIEICGGLSRLDYLCQTLANISGMEVFREQEVEGSALGCAWWLAGSPADWRNTEVTSQFVPQHAPALSQRFSAWQEAMRQRLPADKAAMMDSQPQTLSPLDACSSS</sequence>
<comment type="caution">
    <text evidence="6">The sequence shown here is derived from an EMBL/GenBank/DDBJ whole genome shotgun (WGS) entry which is preliminary data.</text>
</comment>
<comment type="similarity">
    <text evidence="1">Belongs to the FGGY kinase family.</text>
</comment>
<evidence type="ECO:0000313" key="7">
    <source>
        <dbReference type="Proteomes" id="UP000252558"/>
    </source>
</evidence>
<dbReference type="RefSeq" id="WP_114338744.1">
    <property type="nucleotide sequence ID" value="NZ_QPID01000007.1"/>
</dbReference>
<dbReference type="Pfam" id="PF02782">
    <property type="entry name" value="FGGY_C"/>
    <property type="match status" value="1"/>
</dbReference>
<evidence type="ECO:0000256" key="1">
    <source>
        <dbReference type="ARBA" id="ARBA00009156"/>
    </source>
</evidence>
<dbReference type="Pfam" id="PF00370">
    <property type="entry name" value="FGGY_N"/>
    <property type="match status" value="1"/>
</dbReference>
<evidence type="ECO:0000256" key="3">
    <source>
        <dbReference type="ARBA" id="ARBA00022777"/>
    </source>
</evidence>
<organism evidence="6 7">
    <name type="scientific">Corallincola holothuriorum</name>
    <dbReference type="NCBI Taxonomy" id="2282215"/>
    <lineage>
        <taxon>Bacteria</taxon>
        <taxon>Pseudomonadati</taxon>
        <taxon>Pseudomonadota</taxon>
        <taxon>Gammaproteobacteria</taxon>
        <taxon>Alteromonadales</taxon>
        <taxon>Psychromonadaceae</taxon>
        <taxon>Corallincola</taxon>
    </lineage>
</organism>
<evidence type="ECO:0000313" key="6">
    <source>
        <dbReference type="EMBL" id="RCU49184.1"/>
    </source>
</evidence>
<evidence type="ECO:0000256" key="2">
    <source>
        <dbReference type="ARBA" id="ARBA00022679"/>
    </source>
</evidence>
<dbReference type="EMBL" id="QPID01000007">
    <property type="protein sequence ID" value="RCU49184.1"/>
    <property type="molecule type" value="Genomic_DNA"/>
</dbReference>
<dbReference type="GO" id="GO:0005829">
    <property type="term" value="C:cytosol"/>
    <property type="evidence" value="ECO:0007669"/>
    <property type="project" value="TreeGrafter"/>
</dbReference>
<dbReference type="InterPro" id="IPR018484">
    <property type="entry name" value="FGGY_N"/>
</dbReference>
<feature type="domain" description="Carbohydrate kinase FGGY C-terminal" evidence="5">
    <location>
        <begin position="256"/>
        <end position="434"/>
    </location>
</feature>
<protein>
    <recommendedName>
        <fullName evidence="8">Glycerol kinase</fullName>
    </recommendedName>
</protein>
<dbReference type="Proteomes" id="UP000252558">
    <property type="component" value="Unassembled WGS sequence"/>
</dbReference>
<accession>A0A368NHR7</accession>
<keyword evidence="2" id="KW-0808">Transferase</keyword>
<keyword evidence="3" id="KW-0418">Kinase</keyword>
<name>A0A368NHR7_9GAMM</name>
<dbReference type="PANTHER" id="PTHR10196:SF57">
    <property type="entry name" value="XYLULOSE KINASE"/>
    <property type="match status" value="1"/>
</dbReference>
<dbReference type="OrthoDB" id="9805576at2"/>
<keyword evidence="7" id="KW-1185">Reference proteome</keyword>
<evidence type="ECO:0000259" key="4">
    <source>
        <dbReference type="Pfam" id="PF00370"/>
    </source>
</evidence>
<dbReference type="SUPFAM" id="SSF53067">
    <property type="entry name" value="Actin-like ATPase domain"/>
    <property type="match status" value="2"/>
</dbReference>
<evidence type="ECO:0008006" key="8">
    <source>
        <dbReference type="Google" id="ProtNLM"/>
    </source>
</evidence>
<gene>
    <name evidence="6" type="ORF">DU002_12595</name>
</gene>
<dbReference type="InterPro" id="IPR018485">
    <property type="entry name" value="FGGY_C"/>
</dbReference>
<dbReference type="PANTHER" id="PTHR10196">
    <property type="entry name" value="SUGAR KINASE"/>
    <property type="match status" value="1"/>
</dbReference>
<proteinExistence type="inferred from homology"/>
<dbReference type="PIRSF" id="PIRSF000538">
    <property type="entry name" value="GlpK"/>
    <property type="match status" value="1"/>
</dbReference>